<feature type="transmembrane region" description="Helical" evidence="1">
    <location>
        <begin position="225"/>
        <end position="245"/>
    </location>
</feature>
<dbReference type="InterPro" id="IPR018580">
    <property type="entry name" value="Uncharacterised_YfhO"/>
</dbReference>
<keyword evidence="1" id="KW-0812">Transmembrane</keyword>
<keyword evidence="1" id="KW-0472">Membrane</keyword>
<feature type="transmembrane region" description="Helical" evidence="1">
    <location>
        <begin position="312"/>
        <end position="333"/>
    </location>
</feature>
<dbReference type="Pfam" id="PF09586">
    <property type="entry name" value="YfhO"/>
    <property type="match status" value="1"/>
</dbReference>
<feature type="transmembrane region" description="Helical" evidence="1">
    <location>
        <begin position="375"/>
        <end position="396"/>
    </location>
</feature>
<protein>
    <recommendedName>
        <fullName evidence="4">Membrane protein 6-pyruvoyl-tetrahydropterin synthase-related domain-containing protein</fullName>
    </recommendedName>
</protein>
<reference evidence="2 3" key="1">
    <citation type="journal article" date="2015" name="Genome Announc.">
        <title>Expanding the biotechnology potential of lactobacilli through comparative genomics of 213 strains and associated genera.</title>
        <authorList>
            <person name="Sun Z."/>
            <person name="Harris H.M."/>
            <person name="McCann A."/>
            <person name="Guo C."/>
            <person name="Argimon S."/>
            <person name="Zhang W."/>
            <person name="Yang X."/>
            <person name="Jeffery I.B."/>
            <person name="Cooney J.C."/>
            <person name="Kagawa T.F."/>
            <person name="Liu W."/>
            <person name="Song Y."/>
            <person name="Salvetti E."/>
            <person name="Wrobel A."/>
            <person name="Rasinkangas P."/>
            <person name="Parkhill J."/>
            <person name="Rea M.C."/>
            <person name="O'Sullivan O."/>
            <person name="Ritari J."/>
            <person name="Douillard F.P."/>
            <person name="Paul Ross R."/>
            <person name="Yang R."/>
            <person name="Briner A.E."/>
            <person name="Felis G.E."/>
            <person name="de Vos W.M."/>
            <person name="Barrangou R."/>
            <person name="Klaenhammer T.R."/>
            <person name="Caufield P.W."/>
            <person name="Cui Y."/>
            <person name="Zhang H."/>
            <person name="O'Toole P.W."/>
        </authorList>
    </citation>
    <scope>NUCLEOTIDE SEQUENCE [LARGE SCALE GENOMIC DNA]</scope>
    <source>
        <strain evidence="2 3">DSM 22689</strain>
    </source>
</reference>
<feature type="transmembrane region" description="Helical" evidence="1">
    <location>
        <begin position="100"/>
        <end position="119"/>
    </location>
</feature>
<dbReference type="EMBL" id="AYZI01000002">
    <property type="protein sequence ID" value="KRM92355.1"/>
    <property type="molecule type" value="Genomic_DNA"/>
</dbReference>
<dbReference type="PATRIC" id="fig|1423745.4.peg.512"/>
<proteinExistence type="predicted"/>
<gene>
    <name evidence="2" type="ORF">FC87_GL000488</name>
</gene>
<sequence>MQKYKSSILIVSMFVFLSILVVVPFYSKGQVIAQNWDFSFHLTRIEEITRNLKQGHLGIPEIATHTFGSYGYPVNLFYPAIMVFPMAILAALFSKIYIAYLAFMFLVQFLIFASMYYVSNKMLKNQIAAFIAAVVYGLSQYKFYDMFYRRDIGETLCMIFLPIVLYGLYLIFTDNYKKWYVLSVGLAGILLSNIPGMLVTLFFVISFLPLLLIIRSDTRQKIWRFFLAGMLTLGLTAFFIIPFIIAKLNIKDMAIQTSRSLYPWSVPLDRMFLSVTPIKELPYSAAGLGIISLIILITSICFWKKLNKFWKFILFDTIIFVFVSSNLFAWQLFEYTSFAQIFQFPFRLLLIPTLLIALLAGKCFLLVRSSVNTKLLVATTIAFLSITTLAQSNFIVNDPEQADALKVSRSEFDTIETGSMSTDYLPKGSVKISNELSSHSFNKLNRDKKLELKKTSYDYNRIVYHVDSKANYTDVSIPNVYYTGIHVYVNQNQSDFSIGKDGEPVVNLKKGNNQIVYEYQKTSAQKISIGISVVSWLTLLSYCGYKKWWKKDAREGSRGK</sequence>
<feature type="transmembrane region" description="Helical" evidence="1">
    <location>
        <begin position="76"/>
        <end position="93"/>
    </location>
</feature>
<evidence type="ECO:0000313" key="2">
    <source>
        <dbReference type="EMBL" id="KRM92355.1"/>
    </source>
</evidence>
<evidence type="ECO:0000256" key="1">
    <source>
        <dbReference type="SAM" id="Phobius"/>
    </source>
</evidence>
<feature type="transmembrane region" description="Helical" evidence="1">
    <location>
        <begin position="7"/>
        <end position="26"/>
    </location>
</feature>
<organism evidence="2 3">
    <name type="scientific">Fructilactobacillus florum DSM 22689 = JCM 16035</name>
    <dbReference type="NCBI Taxonomy" id="1423745"/>
    <lineage>
        <taxon>Bacteria</taxon>
        <taxon>Bacillati</taxon>
        <taxon>Bacillota</taxon>
        <taxon>Bacilli</taxon>
        <taxon>Lactobacillales</taxon>
        <taxon>Lactobacillaceae</taxon>
        <taxon>Fructilactobacillus</taxon>
    </lineage>
</organism>
<name>A0A0R2CY29_9LACO</name>
<evidence type="ECO:0000313" key="3">
    <source>
        <dbReference type="Proteomes" id="UP000051586"/>
    </source>
</evidence>
<feature type="transmembrane region" description="Helical" evidence="1">
    <location>
        <begin position="281"/>
        <end position="303"/>
    </location>
</feature>
<feature type="transmembrane region" description="Helical" evidence="1">
    <location>
        <begin position="527"/>
        <end position="545"/>
    </location>
</feature>
<accession>A0A0R2CY29</accession>
<feature type="transmembrane region" description="Helical" evidence="1">
    <location>
        <begin position="156"/>
        <end position="172"/>
    </location>
</feature>
<feature type="transmembrane region" description="Helical" evidence="1">
    <location>
        <begin position="125"/>
        <end position="144"/>
    </location>
</feature>
<feature type="transmembrane region" description="Helical" evidence="1">
    <location>
        <begin position="345"/>
        <end position="368"/>
    </location>
</feature>
<keyword evidence="1" id="KW-1133">Transmembrane helix</keyword>
<feature type="transmembrane region" description="Helical" evidence="1">
    <location>
        <begin position="184"/>
        <end position="213"/>
    </location>
</feature>
<comment type="caution">
    <text evidence="2">The sequence shown here is derived from an EMBL/GenBank/DDBJ whole genome shotgun (WGS) entry which is preliminary data.</text>
</comment>
<evidence type="ECO:0008006" key="4">
    <source>
        <dbReference type="Google" id="ProtNLM"/>
    </source>
</evidence>
<dbReference type="AlphaFoldDB" id="A0A0R2CY29"/>
<dbReference type="Proteomes" id="UP000051586">
    <property type="component" value="Unassembled WGS sequence"/>
</dbReference>